<dbReference type="PANTHER" id="PTHR12998:SF0">
    <property type="entry name" value="TRNA:M(4)X MODIFICATION ENZYME TRM13 HOMOLOG"/>
    <property type="match status" value="1"/>
</dbReference>
<feature type="region of interest" description="Disordered" evidence="2">
    <location>
        <begin position="270"/>
        <end position="308"/>
    </location>
</feature>
<accession>A0AAD2FQJ3</accession>
<feature type="domain" description="Methyltransferase TRM13" evidence="3">
    <location>
        <begin position="75"/>
        <end position="396"/>
    </location>
</feature>
<protein>
    <recommendedName>
        <fullName evidence="1">tRNA:m(4)X modification enzyme TRM13</fullName>
        <ecNumber evidence="1">2.1.1.225</ecNumber>
    </recommendedName>
</protein>
<evidence type="ECO:0000259" key="3">
    <source>
        <dbReference type="Pfam" id="PF05206"/>
    </source>
</evidence>
<feature type="compositionally biased region" description="Polar residues" evidence="2">
    <location>
        <begin position="287"/>
        <end position="308"/>
    </location>
</feature>
<organism evidence="4 5">
    <name type="scientific">Cylindrotheca closterium</name>
    <dbReference type="NCBI Taxonomy" id="2856"/>
    <lineage>
        <taxon>Eukaryota</taxon>
        <taxon>Sar</taxon>
        <taxon>Stramenopiles</taxon>
        <taxon>Ochrophyta</taxon>
        <taxon>Bacillariophyta</taxon>
        <taxon>Bacillariophyceae</taxon>
        <taxon>Bacillariophycidae</taxon>
        <taxon>Bacillariales</taxon>
        <taxon>Bacillariaceae</taxon>
        <taxon>Cylindrotheca</taxon>
    </lineage>
</organism>
<dbReference type="GO" id="GO:0106050">
    <property type="term" value="F:tRNA 2'-O-methyltransferase activity"/>
    <property type="evidence" value="ECO:0007669"/>
    <property type="project" value="UniProtKB-UniRule"/>
</dbReference>
<keyword evidence="1" id="KW-0862">Zinc</keyword>
<evidence type="ECO:0000313" key="5">
    <source>
        <dbReference type="Proteomes" id="UP001295423"/>
    </source>
</evidence>
<keyword evidence="1" id="KW-0808">Transferase</keyword>
<proteinExistence type="inferred from homology"/>
<keyword evidence="1" id="KW-0479">Metal-binding</keyword>
<evidence type="ECO:0000256" key="1">
    <source>
        <dbReference type="RuleBase" id="RU367103"/>
    </source>
</evidence>
<dbReference type="InterPro" id="IPR007871">
    <property type="entry name" value="Methyltransferase_TRM13"/>
</dbReference>
<keyword evidence="1" id="KW-0489">Methyltransferase</keyword>
<reference evidence="4" key="1">
    <citation type="submission" date="2023-08" db="EMBL/GenBank/DDBJ databases">
        <authorList>
            <person name="Audoor S."/>
            <person name="Bilcke G."/>
        </authorList>
    </citation>
    <scope>NUCLEOTIDE SEQUENCE</scope>
</reference>
<name>A0AAD2FQJ3_9STRA</name>
<comment type="caution">
    <text evidence="4">The sequence shown here is derived from an EMBL/GenBank/DDBJ whole genome shotgun (WGS) entry which is preliminary data.</text>
</comment>
<dbReference type="GO" id="GO:0030488">
    <property type="term" value="P:tRNA methylation"/>
    <property type="evidence" value="ECO:0007669"/>
    <property type="project" value="InterPro"/>
</dbReference>
<keyword evidence="5" id="KW-1185">Reference proteome</keyword>
<evidence type="ECO:0000256" key="2">
    <source>
        <dbReference type="SAM" id="MobiDB-lite"/>
    </source>
</evidence>
<keyword evidence="1" id="KW-0819">tRNA processing</keyword>
<dbReference type="AlphaFoldDB" id="A0AAD2FQJ3"/>
<comment type="catalytic activity">
    <reaction evidence="1">
        <text>cytidine(4) in tRNA(Gly)(GCC) + S-adenosyl-L-methionine = 2'-O-methylcytidine(4) in tRNA(Gly)(GCC) + S-adenosyl-L-homocysteine + H(+)</text>
        <dbReference type="Rhea" id="RHEA:43192"/>
        <dbReference type="Rhea" id="RHEA-COMP:10399"/>
        <dbReference type="Rhea" id="RHEA-COMP:10400"/>
        <dbReference type="ChEBI" id="CHEBI:15378"/>
        <dbReference type="ChEBI" id="CHEBI:57856"/>
        <dbReference type="ChEBI" id="CHEBI:59789"/>
        <dbReference type="ChEBI" id="CHEBI:74495"/>
        <dbReference type="ChEBI" id="CHEBI:82748"/>
        <dbReference type="EC" id="2.1.1.225"/>
    </reaction>
</comment>
<gene>
    <name evidence="4" type="ORF">CYCCA115_LOCUS12116</name>
</gene>
<dbReference type="EMBL" id="CAKOGP040001758">
    <property type="protein sequence ID" value="CAJ1949478.1"/>
    <property type="molecule type" value="Genomic_DNA"/>
</dbReference>
<dbReference type="Pfam" id="PF05206">
    <property type="entry name" value="TRM13"/>
    <property type="match status" value="1"/>
</dbReference>
<keyword evidence="1" id="KW-0949">S-adenosyl-L-methionine</keyword>
<comment type="catalytic activity">
    <reaction evidence="1">
        <text>cytidine(4) in tRNA(Pro) + S-adenosyl-L-methionine = 2'-O-methylcytidine(4) in tRNA(Pro) + S-adenosyl-L-homocysteine + H(+)</text>
        <dbReference type="Rhea" id="RHEA:32767"/>
        <dbReference type="Rhea" id="RHEA-COMP:10397"/>
        <dbReference type="Rhea" id="RHEA-COMP:10398"/>
        <dbReference type="ChEBI" id="CHEBI:15378"/>
        <dbReference type="ChEBI" id="CHEBI:57856"/>
        <dbReference type="ChEBI" id="CHEBI:59789"/>
        <dbReference type="ChEBI" id="CHEBI:74495"/>
        <dbReference type="ChEBI" id="CHEBI:82748"/>
        <dbReference type="EC" id="2.1.1.225"/>
    </reaction>
</comment>
<comment type="similarity">
    <text evidence="1">Belongs to the methyltransferase TRM13 family.</text>
</comment>
<comment type="function">
    <text evidence="1">tRNA methylase which 2'-O-methylates cytidine(4) in tRNA(Pro) and tRNA(Gly)(GCC), and adenosine(4) in tRNA(His).</text>
</comment>
<dbReference type="GO" id="GO:0008270">
    <property type="term" value="F:zinc ion binding"/>
    <property type="evidence" value="ECO:0007669"/>
    <property type="project" value="UniProtKB-KW"/>
</dbReference>
<dbReference type="EC" id="2.1.1.225" evidence="1"/>
<comment type="catalytic activity">
    <reaction evidence="1">
        <text>adenosine(4) in tRNA(His) + S-adenosyl-L-methionine = 2'-O-methyladenosine(4) in tRNA(His) + S-adenosyl-L-homocysteine + H(+)</text>
        <dbReference type="Rhea" id="RHEA:43196"/>
        <dbReference type="Rhea" id="RHEA-COMP:10401"/>
        <dbReference type="Rhea" id="RHEA-COMP:10402"/>
        <dbReference type="ChEBI" id="CHEBI:15378"/>
        <dbReference type="ChEBI" id="CHEBI:57856"/>
        <dbReference type="ChEBI" id="CHEBI:59789"/>
        <dbReference type="ChEBI" id="CHEBI:74411"/>
        <dbReference type="ChEBI" id="CHEBI:74477"/>
        <dbReference type="EC" id="2.1.1.225"/>
    </reaction>
</comment>
<keyword evidence="1" id="KW-0863">Zinc-finger</keyword>
<sequence length="398" mass="44604">MSHAPSRQDGLGKNSRSKVQNITGEQVQRLIAKLDVISKFLPKVPFQEILTSQDYIIGEANVDNQGEEGGKHVLQEVSIIGHLRRINALNSETTRAIELGAGTARLSDRLQRSTNATLDHIMIDRQNFAQNHCRDRHLLARSEKKVIEQAREEKTREEKAPVIERVIVDIGSLQLDHYFDNCDDGQVGKKTLCMSKHLCGPACDLTLHALSRSVQNSGQCPPPPTAIATCCHYLCTFDSFSGREFWESTGLSEEDFVVATAVSQWASLQEKKNKSAKRRKAEKGDTTAGTKDSRNIPQQHATSLSDSEASTLPDLFSVASLAKKNLEKAMEDLEKDFIPSQEFERHFTREEKSLLGIRIKQLFDLSRAAFCQQQLGYKSAELVIYTTRSTENRLLVLH</sequence>
<dbReference type="PANTHER" id="PTHR12998">
    <property type="entry name" value="TRNA:M(4)X MODIFICATION ENZYME TRM13 HOMOLOG"/>
    <property type="match status" value="1"/>
</dbReference>
<dbReference type="InterPro" id="IPR039044">
    <property type="entry name" value="Trm13"/>
</dbReference>
<evidence type="ECO:0000313" key="4">
    <source>
        <dbReference type="EMBL" id="CAJ1949478.1"/>
    </source>
</evidence>
<dbReference type="Proteomes" id="UP001295423">
    <property type="component" value="Unassembled WGS sequence"/>
</dbReference>